<comment type="similarity">
    <text evidence="7">In the C-terminal section; belongs to the NAGSA dehydrogenase family.</text>
</comment>
<evidence type="ECO:0000256" key="18">
    <source>
        <dbReference type="ARBA" id="ARBA00022777"/>
    </source>
</evidence>
<dbReference type="FunFam" id="3.40.1160.10:FF:000011">
    <property type="entry name" value="N-acetyl-gamma-glutamyl-phosphate reductase, variant"/>
    <property type="match status" value="1"/>
</dbReference>
<dbReference type="NCBIfam" id="TIGR01850">
    <property type="entry name" value="argC"/>
    <property type="match status" value="1"/>
</dbReference>
<comment type="function">
    <text evidence="1">Involved in the catabolism of quinolinic acid (QA).</text>
</comment>
<dbReference type="Pfam" id="PF02749">
    <property type="entry name" value="QRPTase_N"/>
    <property type="match status" value="1"/>
</dbReference>
<evidence type="ECO:0000256" key="24">
    <source>
        <dbReference type="ARBA" id="ARBA00023268"/>
    </source>
</evidence>
<dbReference type="Gene3D" id="3.40.50.720">
    <property type="entry name" value="NAD(P)-binding Rossmann-like Domain"/>
    <property type="match status" value="1"/>
</dbReference>
<evidence type="ECO:0000256" key="15">
    <source>
        <dbReference type="ARBA" id="ARBA00022676"/>
    </source>
</evidence>
<dbReference type="FunFam" id="3.20.20.70:FF:000090">
    <property type="entry name" value="Nicotinate-nucleotide pyrophosphorylase [carboxylating]"/>
    <property type="match status" value="1"/>
</dbReference>
<dbReference type="CDD" id="cd23936">
    <property type="entry name" value="AGPR_C_ARG5_6_like"/>
    <property type="match status" value="1"/>
</dbReference>
<dbReference type="InterPro" id="IPR037128">
    <property type="entry name" value="Quinolinate_PRibosylTase_N_sf"/>
</dbReference>
<dbReference type="GO" id="GO:0070401">
    <property type="term" value="F:NADP+ binding"/>
    <property type="evidence" value="ECO:0007669"/>
    <property type="project" value="InterPro"/>
</dbReference>
<evidence type="ECO:0000313" key="30">
    <source>
        <dbReference type="EMBL" id="KAK4117731.1"/>
    </source>
</evidence>
<dbReference type="InterPro" id="IPR002638">
    <property type="entry name" value="Quinolinate_PRibosylTrfase_C"/>
</dbReference>
<evidence type="ECO:0000256" key="14">
    <source>
        <dbReference type="ARBA" id="ARBA00022642"/>
    </source>
</evidence>
<comment type="caution">
    <text evidence="30">The sequence shown here is derived from an EMBL/GenBank/DDBJ whole genome shotgun (WGS) entry which is preliminary data.</text>
</comment>
<evidence type="ECO:0000256" key="20">
    <source>
        <dbReference type="ARBA" id="ARBA00022857"/>
    </source>
</evidence>
<evidence type="ECO:0000256" key="3">
    <source>
        <dbReference type="ARBA" id="ARBA00004828"/>
    </source>
</evidence>
<accession>A0AAN6TP14</accession>
<dbReference type="InterPro" id="IPR000534">
    <property type="entry name" value="Semialdehyde_DH_NAD-bd"/>
</dbReference>
<dbReference type="GO" id="GO:0005759">
    <property type="term" value="C:mitochondrial matrix"/>
    <property type="evidence" value="ECO:0007669"/>
    <property type="project" value="UniProtKB-ARBA"/>
</dbReference>
<dbReference type="PROSITE" id="PS01224">
    <property type="entry name" value="ARGC"/>
    <property type="match status" value="1"/>
</dbReference>
<keyword evidence="18" id="KW-0418">Kinase</keyword>
<comment type="subcellular location">
    <subcellularLocation>
        <location evidence="2">Mitochondrion</location>
    </subcellularLocation>
</comment>
<dbReference type="InterPro" id="IPR023013">
    <property type="entry name" value="AGPR_AS"/>
</dbReference>
<evidence type="ECO:0000256" key="17">
    <source>
        <dbReference type="ARBA" id="ARBA00022741"/>
    </source>
</evidence>
<dbReference type="EMBL" id="MU853332">
    <property type="protein sequence ID" value="KAK4117731.1"/>
    <property type="molecule type" value="Genomic_DNA"/>
</dbReference>
<gene>
    <name evidence="30" type="ORF">N656DRAFT_722602</name>
</gene>
<dbReference type="InterPro" id="IPR000706">
    <property type="entry name" value="AGPR_type-1"/>
</dbReference>
<dbReference type="Gene3D" id="3.30.360.10">
    <property type="entry name" value="Dihydrodipicolinate Reductase, domain 2"/>
    <property type="match status" value="1"/>
</dbReference>
<dbReference type="CDD" id="cd01572">
    <property type="entry name" value="QPRTase"/>
    <property type="match status" value="1"/>
</dbReference>
<evidence type="ECO:0000256" key="10">
    <source>
        <dbReference type="ARBA" id="ARBA00011944"/>
    </source>
</evidence>
<keyword evidence="31" id="KW-1185">Reference proteome</keyword>
<evidence type="ECO:0000313" key="31">
    <source>
        <dbReference type="Proteomes" id="UP001302812"/>
    </source>
</evidence>
<keyword evidence="16" id="KW-0808">Transferase</keyword>
<keyword evidence="24" id="KW-0511">Multifunctional enzyme</keyword>
<dbReference type="GO" id="GO:0051287">
    <property type="term" value="F:NAD binding"/>
    <property type="evidence" value="ECO:0007669"/>
    <property type="project" value="InterPro"/>
</dbReference>
<evidence type="ECO:0000256" key="7">
    <source>
        <dbReference type="ARBA" id="ARBA00007239"/>
    </source>
</evidence>
<dbReference type="SUPFAM" id="SSF51690">
    <property type="entry name" value="Nicotinate/Quinolinate PRTase C-terminal domain-like"/>
    <property type="match status" value="1"/>
</dbReference>
<sequence length="1208" mass="131788">MLSACAVALRAGARRSVRRLPGKHRVAAVPTALRRQQPFSSSTARSTDLSTRGMIVQTLSSVGSKREVQQYLSLFTSVSSQRFAVIKVGGAILTDYLDELCSSLAFLYTVGLSPVIVHGAGPQLNSLLEQAGIEPQFEEGIRVTDAKTLRVARDLFLQENLNLVNKLEEKGVHAQPLTTGMFRAEYLDKNKWGYVGKITGVNKQSIETAINNGYLPILTSMAETDDGQILNVNADVAAAELARALEPLKVVYLSEKGGLFDAAGQKISAINLDEEYEHLMSQSWVKYGTRLKIKEIKELLDTLPRATSVAIIHPGELQKELFTDSGAGTLIRRGNKLLSATSLSDFKDIEALKTVLIRDREGPDAMATVEKYLDFLAENKFKAYYDGPMNALAIVIPASHGRQATLATLTITKSGWLTNVADNIFTALRKEHPQLVWTVKEDDENLGWFFDKADGSVTRNGDVMFWYGIENGDEIVQLMKDFTQNGRAMLGDSNLESRLHRAAKNGQRSSAPQAQQARGYSTLARRPILSAPIFGQAGKRGYVTQTNPNPPYGKKNASRSQPARVALIGARGYTGQELIRLINSHQNMDLRHVSSRELAGQKLEGYDKREVIYENLSPEDVRDMESRGEIDCWVMALPNGVCKPFVEAVWEGRKASNHKSVIVDLSADYRFDNAWTYGLPELIQRSAITQATQISNPGCYATAAQLGIAPLVPHLGGMPHVFGVSGYSGAGTKPSPKNDVNLLTNNIMPYSLTGHIHEREVSSQLGAQVAFIPHVAVWFRGIHLTISIPLNQTMTSRDIRQIYQDRYAGERLVKVVGEPPLVKDISGKHGVMVGGFEVDKTGKRVVVCATIDNLLKGAATQCLQNMNLALGYAEYDGIPPKPKRAPLSPSRSAHFGIHLAIMIDLPLDHGSLEHLLPASWKTQITAWLAEDTPSFDVGGFVVGDEPRTATLWGKSPGILAGIPFFNEVFAQCGCTVQWHAREGSHIETHGGKTALATVSGPARGLLEGERVALNILARCSGIASMSRRLLVNLRSAGYKGTLAGTRKTTPGFRLVEKYGMLVGGADTHRMDLSTMTMLKDNHVWSRGSITQAVKAARAAGGFSLKIEVEVQSEEEADEAIAAGADVIMLDNFTGAGVKTTSRSLKEKWKGKRQFLLEVSGGLTEDNAELYICNDVDILSTSAIHQGVRHVDFSLKINLEKGQGPEVSS</sequence>
<dbReference type="InterPro" id="IPR004393">
    <property type="entry name" value="NadC"/>
</dbReference>
<dbReference type="InterPro" id="IPR041734">
    <property type="entry name" value="NAGK-fArgBP"/>
</dbReference>
<dbReference type="InterPro" id="IPR036393">
    <property type="entry name" value="AceGlu_kinase-like_sf"/>
</dbReference>
<comment type="similarity">
    <text evidence="8">Belongs to the NadC/ModD family.</text>
</comment>
<keyword evidence="22" id="KW-0560">Oxidoreductase</keyword>
<dbReference type="CDD" id="cd24149">
    <property type="entry name" value="AGPR_N_ARG5_6_like"/>
    <property type="match status" value="1"/>
</dbReference>
<dbReference type="InterPro" id="IPR058924">
    <property type="entry name" value="AGPR_dimerisation_dom"/>
</dbReference>
<reference evidence="30" key="1">
    <citation type="journal article" date="2023" name="Mol. Phylogenet. Evol.">
        <title>Genome-scale phylogeny and comparative genomics of the fungal order Sordariales.</title>
        <authorList>
            <person name="Hensen N."/>
            <person name="Bonometti L."/>
            <person name="Westerberg I."/>
            <person name="Brannstrom I.O."/>
            <person name="Guillou S."/>
            <person name="Cros-Aarteil S."/>
            <person name="Calhoun S."/>
            <person name="Haridas S."/>
            <person name="Kuo A."/>
            <person name="Mondo S."/>
            <person name="Pangilinan J."/>
            <person name="Riley R."/>
            <person name="LaButti K."/>
            <person name="Andreopoulos B."/>
            <person name="Lipzen A."/>
            <person name="Chen C."/>
            <person name="Yan M."/>
            <person name="Daum C."/>
            <person name="Ng V."/>
            <person name="Clum A."/>
            <person name="Steindorff A."/>
            <person name="Ohm R.A."/>
            <person name="Martin F."/>
            <person name="Silar P."/>
            <person name="Natvig D.O."/>
            <person name="Lalanne C."/>
            <person name="Gautier V."/>
            <person name="Ament-Velasquez S.L."/>
            <person name="Kruys A."/>
            <person name="Hutchinson M.I."/>
            <person name="Powell A.J."/>
            <person name="Barry K."/>
            <person name="Miller A.N."/>
            <person name="Grigoriev I.V."/>
            <person name="Debuchy R."/>
            <person name="Gladieux P."/>
            <person name="Hiltunen Thoren M."/>
            <person name="Johannesson H."/>
        </authorList>
    </citation>
    <scope>NUCLEOTIDE SEQUENCE</scope>
    <source>
        <strain evidence="30">CBS 508.74</strain>
    </source>
</reference>
<dbReference type="CDD" id="cd04252">
    <property type="entry name" value="AAK_NAGK-fArgBP"/>
    <property type="match status" value="1"/>
</dbReference>
<dbReference type="SUPFAM" id="SSF54675">
    <property type="entry name" value="Nicotinate/Quinolinate PRTase N-terminal domain-like"/>
    <property type="match status" value="1"/>
</dbReference>
<dbReference type="EC" id="2.4.2.19" evidence="10"/>
<dbReference type="AlphaFoldDB" id="A0AAN6TP14"/>
<proteinExistence type="inferred from homology"/>
<dbReference type="NCBIfam" id="TIGR00078">
    <property type="entry name" value="nadC"/>
    <property type="match status" value="1"/>
</dbReference>
<evidence type="ECO:0000256" key="16">
    <source>
        <dbReference type="ARBA" id="ARBA00022679"/>
    </source>
</evidence>
<feature type="domain" description="N-acetyltransferase" evidence="29">
    <location>
        <begin position="338"/>
        <end position="490"/>
    </location>
</feature>
<dbReference type="FunFam" id="3.40.630.30:FF:000029">
    <property type="entry name" value="Bifunctional acetylglutamate kinase/N-acetyl-gamma-glutamyl-phosphate reductase"/>
    <property type="match status" value="1"/>
</dbReference>
<evidence type="ECO:0000256" key="4">
    <source>
        <dbReference type="ARBA" id="ARBA00004862"/>
    </source>
</evidence>
<dbReference type="Pfam" id="PF00696">
    <property type="entry name" value="AA_kinase"/>
    <property type="match status" value="1"/>
</dbReference>
<feature type="compositionally biased region" description="Low complexity" evidence="28">
    <location>
        <begin position="507"/>
        <end position="518"/>
    </location>
</feature>
<dbReference type="InterPro" id="IPR004662">
    <property type="entry name" value="AcgluKinase_fam"/>
</dbReference>
<name>A0AAN6TP14_9PEZI</name>
<dbReference type="SMART" id="SM00859">
    <property type="entry name" value="Semialdhyde_dh"/>
    <property type="match status" value="1"/>
</dbReference>
<dbReference type="Gene3D" id="3.40.630.30">
    <property type="match status" value="1"/>
</dbReference>
<evidence type="ECO:0000256" key="2">
    <source>
        <dbReference type="ARBA" id="ARBA00004173"/>
    </source>
</evidence>
<evidence type="ECO:0000256" key="21">
    <source>
        <dbReference type="ARBA" id="ARBA00022946"/>
    </source>
</evidence>
<evidence type="ECO:0000256" key="1">
    <source>
        <dbReference type="ARBA" id="ARBA00003237"/>
    </source>
</evidence>
<dbReference type="Pfam" id="PF01118">
    <property type="entry name" value="Semialdhyde_dh"/>
    <property type="match status" value="1"/>
</dbReference>
<comment type="pathway">
    <text evidence="3">Amino-acid biosynthesis; L-arginine biosynthesis; N(2)-acetyl-L-ornithine from L-glutamate: step 2/4.</text>
</comment>
<dbReference type="InterPro" id="IPR036068">
    <property type="entry name" value="Nicotinate_pribotase-like_C"/>
</dbReference>
<dbReference type="InterPro" id="IPR001048">
    <property type="entry name" value="Asp/Glu/Uridylate_kinase"/>
</dbReference>
<dbReference type="SUPFAM" id="SSF55347">
    <property type="entry name" value="Glyceraldehyde-3-phosphate dehydrogenase-like, C-terminal domain"/>
    <property type="match status" value="1"/>
</dbReference>
<dbReference type="InterPro" id="IPR006855">
    <property type="entry name" value="Vertebrate-like_GNAT_dom"/>
</dbReference>
<evidence type="ECO:0000256" key="9">
    <source>
        <dbReference type="ARBA" id="ARBA00011218"/>
    </source>
</evidence>
<evidence type="ECO:0000256" key="23">
    <source>
        <dbReference type="ARBA" id="ARBA00023128"/>
    </source>
</evidence>
<dbReference type="GeneID" id="89936628"/>
<dbReference type="Gene3D" id="3.20.20.70">
    <property type="entry name" value="Aldolase class I"/>
    <property type="match status" value="1"/>
</dbReference>
<organism evidence="30 31">
    <name type="scientific">Canariomyces notabilis</name>
    <dbReference type="NCBI Taxonomy" id="2074819"/>
    <lineage>
        <taxon>Eukaryota</taxon>
        <taxon>Fungi</taxon>
        <taxon>Dikarya</taxon>
        <taxon>Ascomycota</taxon>
        <taxon>Pezizomycotina</taxon>
        <taxon>Sordariomycetes</taxon>
        <taxon>Sordariomycetidae</taxon>
        <taxon>Sordariales</taxon>
        <taxon>Chaetomiaceae</taxon>
        <taxon>Canariomyces</taxon>
    </lineage>
</organism>
<dbReference type="Gene3D" id="3.40.1160.10">
    <property type="entry name" value="Acetylglutamate kinase-like"/>
    <property type="match status" value="1"/>
</dbReference>
<dbReference type="InterPro" id="IPR022412">
    <property type="entry name" value="Quinolinate_PRibosylTrfase_N"/>
</dbReference>
<keyword evidence="23" id="KW-0496">Mitochondrion</keyword>
<dbReference type="HAMAP" id="MF_00150">
    <property type="entry name" value="ArgC_type1"/>
    <property type="match status" value="1"/>
</dbReference>
<comment type="subunit">
    <text evidence="9">Hexamer formed by 3 homodimers.</text>
</comment>
<comment type="catalytic activity">
    <reaction evidence="26">
        <text>nicotinate beta-D-ribonucleotide + CO2 + diphosphate = quinolinate + 5-phospho-alpha-D-ribose 1-diphosphate + 2 H(+)</text>
        <dbReference type="Rhea" id="RHEA:12733"/>
        <dbReference type="ChEBI" id="CHEBI:15378"/>
        <dbReference type="ChEBI" id="CHEBI:16526"/>
        <dbReference type="ChEBI" id="CHEBI:29959"/>
        <dbReference type="ChEBI" id="CHEBI:33019"/>
        <dbReference type="ChEBI" id="CHEBI:57502"/>
        <dbReference type="ChEBI" id="CHEBI:58017"/>
        <dbReference type="EC" id="2.4.2.19"/>
    </reaction>
</comment>
<dbReference type="GO" id="GO:0003991">
    <property type="term" value="F:acetylglutamate kinase activity"/>
    <property type="evidence" value="ECO:0007669"/>
    <property type="project" value="TreeGrafter"/>
</dbReference>
<dbReference type="PANTHER" id="PTHR23342">
    <property type="entry name" value="N-ACETYLGLUTAMATE SYNTHASE"/>
    <property type="match status" value="1"/>
</dbReference>
<dbReference type="FunFam" id="3.30.360.10:FF:000019">
    <property type="entry name" value="Bifunctional acetylglutamate kinase/N-acetyl-gamma-glutamyl-phosphate reductase"/>
    <property type="match status" value="1"/>
</dbReference>
<evidence type="ECO:0000256" key="27">
    <source>
        <dbReference type="PROSITE-ProRule" id="PRU10010"/>
    </source>
</evidence>
<evidence type="ECO:0000256" key="12">
    <source>
        <dbReference type="ARBA" id="ARBA00022571"/>
    </source>
</evidence>
<dbReference type="InterPro" id="IPR036291">
    <property type="entry name" value="NAD(P)-bd_dom_sf"/>
</dbReference>
<dbReference type="GO" id="GO:0006526">
    <property type="term" value="P:L-arginine biosynthetic process"/>
    <property type="evidence" value="ECO:0007669"/>
    <property type="project" value="UniProtKB-KW"/>
</dbReference>
<evidence type="ECO:0000256" key="13">
    <source>
        <dbReference type="ARBA" id="ARBA00022605"/>
    </source>
</evidence>
<protein>
    <recommendedName>
        <fullName evidence="11">Nicotinate-nucleotide pyrophosphorylase [carboxylating]</fullName>
        <ecNumber evidence="10">2.4.2.19</ecNumber>
    </recommendedName>
    <alternativeName>
        <fullName evidence="25">Quinolinate phosphoribosyltransferase [decarboxylating]</fullName>
    </alternativeName>
</protein>
<keyword evidence="17" id="KW-0547">Nucleotide-binding</keyword>
<dbReference type="InterPro" id="IPR013785">
    <property type="entry name" value="Aldolase_TIM"/>
</dbReference>
<comment type="pathway">
    <text evidence="5">Cofactor biosynthesis; NAD(+) biosynthesis; nicotinate D-ribonucleotide from quinolinate: step 1/1.</text>
</comment>
<dbReference type="PROSITE" id="PS51731">
    <property type="entry name" value="GNAT_NAGS"/>
    <property type="match status" value="1"/>
</dbReference>
<keyword evidence="15" id="KW-0328">Glycosyltransferase</keyword>
<comment type="pathway">
    <text evidence="4">Amino-acid biosynthesis; L-arginine biosynthesis; N(2)-acetyl-L-ornithine from L-glutamate: step 3/4.</text>
</comment>
<dbReference type="Pfam" id="PF01729">
    <property type="entry name" value="QRPTase_C"/>
    <property type="match status" value="1"/>
</dbReference>
<dbReference type="PANTHER" id="PTHR23342:SF0">
    <property type="entry name" value="N-ACETYLGLUTAMATE SYNTHASE, MITOCHONDRIAL"/>
    <property type="match status" value="1"/>
</dbReference>
<evidence type="ECO:0000256" key="6">
    <source>
        <dbReference type="ARBA" id="ARBA00006830"/>
    </source>
</evidence>
<evidence type="ECO:0000256" key="8">
    <source>
        <dbReference type="ARBA" id="ARBA00009400"/>
    </source>
</evidence>
<evidence type="ECO:0000256" key="25">
    <source>
        <dbReference type="ARBA" id="ARBA00033102"/>
    </source>
</evidence>
<keyword evidence="21" id="KW-0809">Transit peptide</keyword>
<keyword evidence="13" id="KW-0028">Amino-acid biosynthesis</keyword>
<evidence type="ECO:0000259" key="29">
    <source>
        <dbReference type="PROSITE" id="PS51731"/>
    </source>
</evidence>
<dbReference type="GO" id="GO:0003942">
    <property type="term" value="F:N-acetyl-gamma-glutamyl-phosphate reductase activity"/>
    <property type="evidence" value="ECO:0007669"/>
    <property type="project" value="InterPro"/>
</dbReference>
<dbReference type="NCBIfam" id="TIGR00761">
    <property type="entry name" value="argB"/>
    <property type="match status" value="1"/>
</dbReference>
<dbReference type="Proteomes" id="UP001302812">
    <property type="component" value="Unassembled WGS sequence"/>
</dbReference>
<dbReference type="GO" id="GO:0004514">
    <property type="term" value="F:nicotinate-nucleotide diphosphorylase (carboxylating) activity"/>
    <property type="evidence" value="ECO:0007669"/>
    <property type="project" value="UniProtKB-EC"/>
</dbReference>
<feature type="active site" evidence="27">
    <location>
        <position position="699"/>
    </location>
</feature>
<keyword evidence="14" id="KW-0662">Pyridine nucleotide biosynthesis</keyword>
<keyword evidence="12" id="KW-0055">Arginine biosynthesis</keyword>
<dbReference type="CDD" id="cd04263">
    <property type="entry name" value="DUF619-NAGK-FABP"/>
    <property type="match status" value="1"/>
</dbReference>
<evidence type="ECO:0000256" key="26">
    <source>
        <dbReference type="ARBA" id="ARBA00047445"/>
    </source>
</evidence>
<dbReference type="Pfam" id="PF22698">
    <property type="entry name" value="Semialdhyde_dhC_1"/>
    <property type="match status" value="1"/>
</dbReference>
<comment type="similarity">
    <text evidence="6">In the N-terminal section; belongs to the acetylglutamate kinase family.</text>
</comment>
<dbReference type="GO" id="GO:0009435">
    <property type="term" value="P:NAD+ biosynthetic process"/>
    <property type="evidence" value="ECO:0007669"/>
    <property type="project" value="InterPro"/>
</dbReference>
<dbReference type="Pfam" id="PF04768">
    <property type="entry name" value="NAT"/>
    <property type="match status" value="1"/>
</dbReference>
<dbReference type="RefSeq" id="XP_064675301.1">
    <property type="nucleotide sequence ID" value="XM_064812503.1"/>
</dbReference>
<evidence type="ECO:0000256" key="19">
    <source>
        <dbReference type="ARBA" id="ARBA00022840"/>
    </source>
</evidence>
<keyword evidence="19" id="KW-0067">ATP-binding</keyword>
<evidence type="ECO:0000256" key="11">
    <source>
        <dbReference type="ARBA" id="ARBA00020990"/>
    </source>
</evidence>
<dbReference type="Gene3D" id="3.90.1170.20">
    <property type="entry name" value="Quinolinate phosphoribosyl transferase, N-terminal domain"/>
    <property type="match status" value="1"/>
</dbReference>
<feature type="region of interest" description="Disordered" evidence="28">
    <location>
        <begin position="501"/>
        <end position="520"/>
    </location>
</feature>
<reference evidence="30" key="2">
    <citation type="submission" date="2023-05" db="EMBL/GenBank/DDBJ databases">
        <authorList>
            <consortium name="Lawrence Berkeley National Laboratory"/>
            <person name="Steindorff A."/>
            <person name="Hensen N."/>
            <person name="Bonometti L."/>
            <person name="Westerberg I."/>
            <person name="Brannstrom I.O."/>
            <person name="Guillou S."/>
            <person name="Cros-Aarteil S."/>
            <person name="Calhoun S."/>
            <person name="Haridas S."/>
            <person name="Kuo A."/>
            <person name="Mondo S."/>
            <person name="Pangilinan J."/>
            <person name="Riley R."/>
            <person name="Labutti K."/>
            <person name="Andreopoulos B."/>
            <person name="Lipzen A."/>
            <person name="Chen C."/>
            <person name="Yanf M."/>
            <person name="Daum C."/>
            <person name="Ng V."/>
            <person name="Clum A."/>
            <person name="Ohm R."/>
            <person name="Martin F."/>
            <person name="Silar P."/>
            <person name="Natvig D."/>
            <person name="Lalanne C."/>
            <person name="Gautier V."/>
            <person name="Ament-Velasquez S.L."/>
            <person name="Kruys A."/>
            <person name="Hutchinson M.I."/>
            <person name="Powell A.J."/>
            <person name="Barry K."/>
            <person name="Miller A.N."/>
            <person name="Grigoriev I.V."/>
            <person name="Debuchy R."/>
            <person name="Gladieux P."/>
            <person name="Thoren M.H."/>
            <person name="Johannesson H."/>
        </authorList>
    </citation>
    <scope>NUCLEOTIDE SEQUENCE</scope>
    <source>
        <strain evidence="30">CBS 508.74</strain>
    </source>
</reference>
<evidence type="ECO:0000256" key="22">
    <source>
        <dbReference type="ARBA" id="ARBA00023002"/>
    </source>
</evidence>
<dbReference type="GO" id="GO:0005524">
    <property type="term" value="F:ATP binding"/>
    <property type="evidence" value="ECO:0007669"/>
    <property type="project" value="UniProtKB-KW"/>
</dbReference>
<feature type="region of interest" description="Disordered" evidence="28">
    <location>
        <begin position="539"/>
        <end position="560"/>
    </location>
</feature>
<evidence type="ECO:0000256" key="28">
    <source>
        <dbReference type="SAM" id="MobiDB-lite"/>
    </source>
</evidence>
<dbReference type="SUPFAM" id="SSF51735">
    <property type="entry name" value="NAD(P)-binding Rossmann-fold domains"/>
    <property type="match status" value="1"/>
</dbReference>
<evidence type="ECO:0000256" key="5">
    <source>
        <dbReference type="ARBA" id="ARBA00004893"/>
    </source>
</evidence>
<dbReference type="SUPFAM" id="SSF53633">
    <property type="entry name" value="Carbamate kinase-like"/>
    <property type="match status" value="1"/>
</dbReference>
<keyword evidence="20" id="KW-0521">NADP</keyword>